<evidence type="ECO:0000313" key="2">
    <source>
        <dbReference type="Proteomes" id="UP000593560"/>
    </source>
</evidence>
<dbReference type="Proteomes" id="UP000593560">
    <property type="component" value="Unassembled WGS sequence"/>
</dbReference>
<name>A0A7J9G3U4_9ROSI</name>
<proteinExistence type="predicted"/>
<keyword evidence="2" id="KW-1185">Reference proteome</keyword>
<evidence type="ECO:0000313" key="1">
    <source>
        <dbReference type="EMBL" id="MBA0792240.1"/>
    </source>
</evidence>
<accession>A0A7J9G3U4</accession>
<dbReference type="AlphaFoldDB" id="A0A7J9G3U4"/>
<reference evidence="1 2" key="1">
    <citation type="journal article" date="2019" name="Genome Biol. Evol.">
        <title>Insights into the evolution of the New World diploid cottons (Gossypium, subgenus Houzingenia) based on genome sequencing.</title>
        <authorList>
            <person name="Grover C.E."/>
            <person name="Arick M.A. 2nd"/>
            <person name="Thrash A."/>
            <person name="Conover J.L."/>
            <person name="Sanders W.S."/>
            <person name="Peterson D.G."/>
            <person name="Frelichowski J.E."/>
            <person name="Scheffler J.A."/>
            <person name="Scheffler B.E."/>
            <person name="Wendel J.F."/>
        </authorList>
    </citation>
    <scope>NUCLEOTIDE SEQUENCE [LARGE SCALE GENOMIC DNA]</scope>
    <source>
        <strain evidence="1">0</strain>
        <tissue evidence="1">Leaf</tissue>
    </source>
</reference>
<protein>
    <submittedName>
        <fullName evidence="1">Uncharacterized protein</fullName>
    </submittedName>
</protein>
<organism evidence="1 2">
    <name type="scientific">Gossypium harknessii</name>
    <dbReference type="NCBI Taxonomy" id="34285"/>
    <lineage>
        <taxon>Eukaryota</taxon>
        <taxon>Viridiplantae</taxon>
        <taxon>Streptophyta</taxon>
        <taxon>Embryophyta</taxon>
        <taxon>Tracheophyta</taxon>
        <taxon>Spermatophyta</taxon>
        <taxon>Magnoliopsida</taxon>
        <taxon>eudicotyledons</taxon>
        <taxon>Gunneridae</taxon>
        <taxon>Pentapetalae</taxon>
        <taxon>rosids</taxon>
        <taxon>malvids</taxon>
        <taxon>Malvales</taxon>
        <taxon>Malvaceae</taxon>
        <taxon>Malvoideae</taxon>
        <taxon>Gossypium</taxon>
    </lineage>
</organism>
<sequence>MRVATLRRGQLSSVLIRFSSPLMGTSSTSPRSGKRRFSSSLKQVKMVKFSSTQVLPLMLRILQVLLP</sequence>
<comment type="caution">
    <text evidence="1">The sequence shown here is derived from an EMBL/GenBank/DDBJ whole genome shotgun (WGS) entry which is preliminary data.</text>
</comment>
<dbReference type="EMBL" id="JABFAD010000002">
    <property type="protein sequence ID" value="MBA0792240.1"/>
    <property type="molecule type" value="Genomic_DNA"/>
</dbReference>
<gene>
    <name evidence="1" type="ORF">Gohar_016756</name>
</gene>